<dbReference type="GO" id="GO:0044718">
    <property type="term" value="P:siderophore transmembrane transport"/>
    <property type="evidence" value="ECO:0007669"/>
    <property type="project" value="TreeGrafter"/>
</dbReference>
<dbReference type="SUPFAM" id="SSF56935">
    <property type="entry name" value="Porins"/>
    <property type="match status" value="1"/>
</dbReference>
<dbReference type="AlphaFoldDB" id="A0A1J1DY41"/>
<sequence length="755" mass="84548">MISCNFLFAKNTAKIIGNIKDSENKPVEFAYISLEDMSIGSESDQHGNYELDIPLGTHKLVLRMPGYKTIKQIIEVKDNKDIVLNFTLKVDLLELDKVVVTATRNYLDRKEAPIVVSVTTARMLETTNSVSLVEGLNYQPGLMTESNCQNCGFSQVRINGLEGAYSQILIDSKPVFSTLNSIYGLDQMPMNLIKEIEIVRGGGSSLYGANAIAGTINIITKDPEVNSFQINQKLSLINLEAPESTTMMNGSVVGDSNNAGFSYFGSFKKKNSMDYNGDGFSEFPTLENKSFGFKSFLKPVENSKLAVEFSTLGEFRRGGNNLHLEPFEADAAEQIISDVYSGNVSFDIMDENGIMHSNSYASFSSSKNRNYYGGGEDLVKQKGKVLGFGKTMNEIFLVGTKYSHRIPNLLFGKGNITSGVEFKHEMVEDQKKNFNAQILQTLKNYGTYIQQEWEKDDLKILLGLRGDIDNFAGEKIILSPRLNIMYSIHEDSRLRLSYSTGFLSPKMFTEDIHQTLAGGELTRVELAPNLKPEKSASYLASIDWGNNYGVDEFYVLLEGFYTQLYNSFVLEDVGDEESRIFQKKNGGTSHIKGLNLELKYAPNIEWQIQLGGTLQEGLRSEPVKWSDDLDITENDNKFFRSPNLYGNFGITYAPTKDFQNNITGNYLGSMYVPHVSGFIEKDKLEKTPDFWVINLRSSYNIHYKEILDIEFSGGISNILDSFQQDSDKGPDKDASYTYGPSKPRTIFVGIKIGTH</sequence>
<dbReference type="InterPro" id="IPR012910">
    <property type="entry name" value="Plug_dom"/>
</dbReference>
<evidence type="ECO:0000259" key="11">
    <source>
        <dbReference type="Pfam" id="PF07715"/>
    </source>
</evidence>
<dbReference type="InterPro" id="IPR008969">
    <property type="entry name" value="CarboxyPept-like_regulatory"/>
</dbReference>
<organism evidence="12 13">
    <name type="scientific">Ichthyobacterium seriolicida</name>
    <dbReference type="NCBI Taxonomy" id="242600"/>
    <lineage>
        <taxon>Bacteria</taxon>
        <taxon>Pseudomonadati</taxon>
        <taxon>Bacteroidota</taxon>
        <taxon>Flavobacteriia</taxon>
        <taxon>Flavobacteriales</taxon>
        <taxon>Ichthyobacteriaceae</taxon>
        <taxon>Ichthyobacterium</taxon>
    </lineage>
</organism>
<dbReference type="Gene3D" id="2.170.130.10">
    <property type="entry name" value="TonB-dependent receptor, plug domain"/>
    <property type="match status" value="1"/>
</dbReference>
<keyword evidence="6 8" id="KW-0472">Membrane</keyword>
<protein>
    <submittedName>
        <fullName evidence="12">Colicin I receptor</fullName>
    </submittedName>
</protein>
<dbReference type="GO" id="GO:0015344">
    <property type="term" value="F:siderophore uptake transmembrane transporter activity"/>
    <property type="evidence" value="ECO:0007669"/>
    <property type="project" value="TreeGrafter"/>
</dbReference>
<keyword evidence="2 8" id="KW-0813">Transport</keyword>
<evidence type="ECO:0000256" key="7">
    <source>
        <dbReference type="ARBA" id="ARBA00023237"/>
    </source>
</evidence>
<dbReference type="Pfam" id="PF07715">
    <property type="entry name" value="Plug"/>
    <property type="match status" value="1"/>
</dbReference>
<keyword evidence="13" id="KW-1185">Reference proteome</keyword>
<dbReference type="PANTHER" id="PTHR30069:SF57">
    <property type="entry name" value="TONB-DEPENDENT RECEPTOR"/>
    <property type="match status" value="1"/>
</dbReference>
<dbReference type="InterPro" id="IPR037066">
    <property type="entry name" value="Plug_dom_sf"/>
</dbReference>
<evidence type="ECO:0000256" key="1">
    <source>
        <dbReference type="ARBA" id="ARBA00004571"/>
    </source>
</evidence>
<dbReference type="GO" id="GO:0009279">
    <property type="term" value="C:cell outer membrane"/>
    <property type="evidence" value="ECO:0007669"/>
    <property type="project" value="UniProtKB-SubCell"/>
</dbReference>
<evidence type="ECO:0000256" key="6">
    <source>
        <dbReference type="ARBA" id="ARBA00023136"/>
    </source>
</evidence>
<dbReference type="Proteomes" id="UP000243197">
    <property type="component" value="Chromosome"/>
</dbReference>
<comment type="subcellular location">
    <subcellularLocation>
        <location evidence="1 8">Cell outer membrane</location>
        <topology evidence="1 8">Multi-pass membrane protein</topology>
    </subcellularLocation>
</comment>
<proteinExistence type="inferred from homology"/>
<dbReference type="Gene3D" id="2.40.170.20">
    <property type="entry name" value="TonB-dependent receptor, beta-barrel domain"/>
    <property type="match status" value="1"/>
</dbReference>
<dbReference type="SUPFAM" id="SSF49464">
    <property type="entry name" value="Carboxypeptidase regulatory domain-like"/>
    <property type="match status" value="1"/>
</dbReference>
<dbReference type="PANTHER" id="PTHR30069">
    <property type="entry name" value="TONB-DEPENDENT OUTER MEMBRANE RECEPTOR"/>
    <property type="match status" value="1"/>
</dbReference>
<evidence type="ECO:0000256" key="2">
    <source>
        <dbReference type="ARBA" id="ARBA00022448"/>
    </source>
</evidence>
<evidence type="ECO:0000256" key="9">
    <source>
        <dbReference type="RuleBase" id="RU003357"/>
    </source>
</evidence>
<name>A0A1J1DY41_9FLAO</name>
<comment type="similarity">
    <text evidence="8 9">Belongs to the TonB-dependent receptor family.</text>
</comment>
<evidence type="ECO:0000256" key="3">
    <source>
        <dbReference type="ARBA" id="ARBA00022452"/>
    </source>
</evidence>
<keyword evidence="12" id="KW-0675">Receptor</keyword>
<feature type="domain" description="TonB-dependent receptor plug" evidence="11">
    <location>
        <begin position="109"/>
        <end position="215"/>
    </location>
</feature>
<evidence type="ECO:0000256" key="5">
    <source>
        <dbReference type="ARBA" id="ARBA00023077"/>
    </source>
</evidence>
<evidence type="ECO:0000313" key="13">
    <source>
        <dbReference type="Proteomes" id="UP000243197"/>
    </source>
</evidence>
<dbReference type="KEGG" id="ise:JBKA6_0786"/>
<accession>A0A1J1DY41</accession>
<dbReference type="InterPro" id="IPR039426">
    <property type="entry name" value="TonB-dep_rcpt-like"/>
</dbReference>
<evidence type="ECO:0000256" key="8">
    <source>
        <dbReference type="PROSITE-ProRule" id="PRU01360"/>
    </source>
</evidence>
<keyword evidence="5 9" id="KW-0798">TonB box</keyword>
<evidence type="ECO:0000256" key="4">
    <source>
        <dbReference type="ARBA" id="ARBA00022692"/>
    </source>
</evidence>
<keyword evidence="4 8" id="KW-0812">Transmembrane</keyword>
<keyword evidence="3 8" id="KW-1134">Transmembrane beta strand</keyword>
<dbReference type="Pfam" id="PF00593">
    <property type="entry name" value="TonB_dep_Rec_b-barrel"/>
    <property type="match status" value="1"/>
</dbReference>
<dbReference type="InterPro" id="IPR000531">
    <property type="entry name" value="Beta-barrel_TonB"/>
</dbReference>
<dbReference type="PROSITE" id="PS52016">
    <property type="entry name" value="TONB_DEPENDENT_REC_3"/>
    <property type="match status" value="1"/>
</dbReference>
<dbReference type="EMBL" id="AP014564">
    <property type="protein sequence ID" value="BAV94799.1"/>
    <property type="molecule type" value="Genomic_DNA"/>
</dbReference>
<keyword evidence="7 8" id="KW-0998">Cell outer membrane</keyword>
<dbReference type="Gene3D" id="2.60.40.1120">
    <property type="entry name" value="Carboxypeptidase-like, regulatory domain"/>
    <property type="match status" value="1"/>
</dbReference>
<reference evidence="12 13" key="1">
    <citation type="submission" date="2014-03" db="EMBL/GenBank/DDBJ databases">
        <title>complete genome sequence of Flavobacteriaceae bacterium JBKA-6.</title>
        <authorList>
            <person name="Takano T."/>
            <person name="Nakamura Y."/>
            <person name="Takuma S."/>
            <person name="Yasuike M."/>
            <person name="Matsuyama T."/>
            <person name="Sakai T."/>
            <person name="Fujiwara A."/>
            <person name="Kimoto K."/>
            <person name="Fukuda Y."/>
            <person name="Kondo H."/>
            <person name="Hirono I."/>
            <person name="Nakayasu C."/>
        </authorList>
    </citation>
    <scope>NUCLEOTIDE SEQUENCE [LARGE SCALE GENOMIC DNA]</scope>
    <source>
        <strain evidence="12 13">JBKA-6</strain>
    </source>
</reference>
<evidence type="ECO:0000259" key="10">
    <source>
        <dbReference type="Pfam" id="PF00593"/>
    </source>
</evidence>
<evidence type="ECO:0000313" key="12">
    <source>
        <dbReference type="EMBL" id="BAV94799.1"/>
    </source>
</evidence>
<gene>
    <name evidence="12" type="ORF">JBKA6_0786</name>
</gene>
<dbReference type="Pfam" id="PF13715">
    <property type="entry name" value="CarbopepD_reg_2"/>
    <property type="match status" value="1"/>
</dbReference>
<dbReference type="InterPro" id="IPR036942">
    <property type="entry name" value="Beta-barrel_TonB_sf"/>
</dbReference>
<feature type="domain" description="TonB-dependent receptor-like beta-barrel" evidence="10">
    <location>
        <begin position="357"/>
        <end position="718"/>
    </location>
</feature>